<organism evidence="3 4">
    <name type="scientific">Trichogramma kaykai</name>
    <dbReference type="NCBI Taxonomy" id="54128"/>
    <lineage>
        <taxon>Eukaryota</taxon>
        <taxon>Metazoa</taxon>
        <taxon>Ecdysozoa</taxon>
        <taxon>Arthropoda</taxon>
        <taxon>Hexapoda</taxon>
        <taxon>Insecta</taxon>
        <taxon>Pterygota</taxon>
        <taxon>Neoptera</taxon>
        <taxon>Endopterygota</taxon>
        <taxon>Hymenoptera</taxon>
        <taxon>Apocrita</taxon>
        <taxon>Proctotrupomorpha</taxon>
        <taxon>Chalcidoidea</taxon>
        <taxon>Trichogrammatidae</taxon>
        <taxon>Trichogramma</taxon>
    </lineage>
</organism>
<reference evidence="3 4" key="1">
    <citation type="journal article" date="2024" name="bioRxiv">
        <title>A reference genome for Trichogramma kaykai: A tiny desert-dwelling parasitoid wasp with competing sex-ratio distorters.</title>
        <authorList>
            <person name="Culotta J."/>
            <person name="Lindsey A.R."/>
        </authorList>
    </citation>
    <scope>NUCLEOTIDE SEQUENCE [LARGE SCALE GENOMIC DNA]</scope>
    <source>
        <strain evidence="3 4">KSX58</strain>
    </source>
</reference>
<keyword evidence="2" id="KW-0472">Membrane</keyword>
<comment type="caution">
    <text evidence="3">The sequence shown here is derived from an EMBL/GenBank/DDBJ whole genome shotgun (WGS) entry which is preliminary data.</text>
</comment>
<feature type="transmembrane region" description="Helical" evidence="2">
    <location>
        <begin position="166"/>
        <end position="186"/>
    </location>
</feature>
<keyword evidence="2" id="KW-1133">Transmembrane helix</keyword>
<gene>
    <name evidence="3" type="ORF">TKK_014737</name>
</gene>
<evidence type="ECO:0000313" key="4">
    <source>
        <dbReference type="Proteomes" id="UP001627154"/>
    </source>
</evidence>
<evidence type="ECO:0000256" key="2">
    <source>
        <dbReference type="SAM" id="Phobius"/>
    </source>
</evidence>
<keyword evidence="4" id="KW-1185">Reference proteome</keyword>
<dbReference type="Proteomes" id="UP001627154">
    <property type="component" value="Unassembled WGS sequence"/>
</dbReference>
<feature type="compositionally biased region" description="Basic and acidic residues" evidence="1">
    <location>
        <begin position="59"/>
        <end position="71"/>
    </location>
</feature>
<evidence type="ECO:0000256" key="1">
    <source>
        <dbReference type="SAM" id="MobiDB-lite"/>
    </source>
</evidence>
<name>A0ABD2WBY3_9HYME</name>
<dbReference type="AlphaFoldDB" id="A0ABD2WBY3"/>
<protein>
    <submittedName>
        <fullName evidence="3">Uncharacterized protein</fullName>
    </submittedName>
</protein>
<feature type="compositionally biased region" description="Basic and acidic residues" evidence="1">
    <location>
        <begin position="90"/>
        <end position="110"/>
    </location>
</feature>
<proteinExistence type="predicted"/>
<sequence>MNYIEIAEATTTAWPTYNRIFDIGIKRTPPIVHREPRVPQAPRKAAALASRYLQTLNRREGLQPKKLDFGRDTMASPPLPPQPVVVNRSSLHESEDNRKDRSLERDKENRLSSSNASSSGLQRQHQPQQQQQRQRQQQQHAAVDLQLNTKSEDKTRSWWRFTWKEFLCYMAAYSILKLIYEGFYFISGK</sequence>
<feature type="region of interest" description="Disordered" evidence="1">
    <location>
        <begin position="59"/>
        <end position="147"/>
    </location>
</feature>
<feature type="compositionally biased region" description="Low complexity" evidence="1">
    <location>
        <begin position="112"/>
        <end position="140"/>
    </location>
</feature>
<dbReference type="EMBL" id="JBJJXI010000117">
    <property type="protein sequence ID" value="KAL3390595.1"/>
    <property type="molecule type" value="Genomic_DNA"/>
</dbReference>
<accession>A0ABD2WBY3</accession>
<evidence type="ECO:0000313" key="3">
    <source>
        <dbReference type="EMBL" id="KAL3390595.1"/>
    </source>
</evidence>
<keyword evidence="2" id="KW-0812">Transmembrane</keyword>